<dbReference type="SUPFAM" id="SSF51445">
    <property type="entry name" value="(Trans)glycosidases"/>
    <property type="match status" value="1"/>
</dbReference>
<dbReference type="NCBIfam" id="TIGR01515">
    <property type="entry name" value="branching_enzym"/>
    <property type="match status" value="1"/>
</dbReference>
<evidence type="ECO:0000256" key="6">
    <source>
        <dbReference type="ARBA" id="ARBA00022676"/>
    </source>
</evidence>
<dbReference type="Gene3D" id="2.60.40.10">
    <property type="entry name" value="Immunoglobulins"/>
    <property type="match status" value="1"/>
</dbReference>
<dbReference type="NCBIfam" id="NF008967">
    <property type="entry name" value="PRK12313.1"/>
    <property type="match status" value="1"/>
</dbReference>
<dbReference type="CDD" id="cd11322">
    <property type="entry name" value="AmyAc_Glg_BE"/>
    <property type="match status" value="1"/>
</dbReference>
<evidence type="ECO:0000259" key="13">
    <source>
        <dbReference type="SMART" id="SM00642"/>
    </source>
</evidence>
<dbReference type="EMBL" id="JACCEM010000003">
    <property type="protein sequence ID" value="NYT48794.1"/>
    <property type="molecule type" value="Genomic_DNA"/>
</dbReference>
<evidence type="ECO:0000256" key="9">
    <source>
        <dbReference type="ARBA" id="ARBA00023277"/>
    </source>
</evidence>
<evidence type="ECO:0000313" key="14">
    <source>
        <dbReference type="EMBL" id="NYT48794.1"/>
    </source>
</evidence>
<dbReference type="InterPro" id="IPR006048">
    <property type="entry name" value="A-amylase/branching_C"/>
</dbReference>
<dbReference type="Pfam" id="PF00128">
    <property type="entry name" value="Alpha-amylase"/>
    <property type="match status" value="1"/>
</dbReference>
<feature type="region of interest" description="Disordered" evidence="12">
    <location>
        <begin position="1"/>
        <end position="23"/>
    </location>
</feature>
<dbReference type="CDD" id="cd02855">
    <property type="entry name" value="E_set_GBE_prok_N"/>
    <property type="match status" value="1"/>
</dbReference>
<evidence type="ECO:0000256" key="8">
    <source>
        <dbReference type="ARBA" id="ARBA00023056"/>
    </source>
</evidence>
<dbReference type="EC" id="2.4.1.18" evidence="10"/>
<dbReference type="InterPro" id="IPR006407">
    <property type="entry name" value="GlgB"/>
</dbReference>
<keyword evidence="5 10" id="KW-0321">Glycogen metabolism</keyword>
<reference evidence="14 15" key="1">
    <citation type="submission" date="2020-07" db="EMBL/GenBank/DDBJ databases">
        <title>Taxonomic revisions and descriptions of new bacterial species based on genomic comparisons in the high-G+C-content subgroup of the family Alcaligenaceae.</title>
        <authorList>
            <person name="Szabo A."/>
            <person name="Felfoldi T."/>
        </authorList>
    </citation>
    <scope>NUCLEOTIDE SEQUENCE [LARGE SCALE GENOMIC DNA]</scope>
    <source>
        <strain evidence="14 15">LMG 24012</strain>
    </source>
</reference>
<feature type="compositionally biased region" description="Gly residues" evidence="12">
    <location>
        <begin position="1"/>
        <end position="14"/>
    </location>
</feature>
<evidence type="ECO:0000256" key="2">
    <source>
        <dbReference type="ARBA" id="ARBA00002953"/>
    </source>
</evidence>
<evidence type="ECO:0000256" key="3">
    <source>
        <dbReference type="ARBA" id="ARBA00004964"/>
    </source>
</evidence>
<comment type="subunit">
    <text evidence="10">Monomer.</text>
</comment>
<dbReference type="SMART" id="SM00642">
    <property type="entry name" value="Aamy"/>
    <property type="match status" value="1"/>
</dbReference>
<comment type="function">
    <text evidence="2 10">Catalyzes the formation of the alpha-1,6-glucosidic linkages in glycogen by scission of a 1,4-alpha-linked oligosaccharide from growing alpha-1,4-glucan chains and the subsequent attachment of the oligosaccharide to the alpha-1,6 position.</text>
</comment>
<dbReference type="InterPro" id="IPR013783">
    <property type="entry name" value="Ig-like_fold"/>
</dbReference>
<comment type="similarity">
    <text evidence="4 10">Belongs to the glycosyl hydrolase 13 family. GlgB subfamily.</text>
</comment>
<gene>
    <name evidence="10 14" type="primary">glgB</name>
    <name evidence="14" type="ORF">H0A72_05675</name>
</gene>
<dbReference type="AlphaFoldDB" id="A0A853FSD0"/>
<dbReference type="GO" id="GO:0005978">
    <property type="term" value="P:glycogen biosynthetic process"/>
    <property type="evidence" value="ECO:0007669"/>
    <property type="project" value="UniProtKB-UniRule"/>
</dbReference>
<evidence type="ECO:0000256" key="4">
    <source>
        <dbReference type="ARBA" id="ARBA00009000"/>
    </source>
</evidence>
<evidence type="ECO:0000256" key="5">
    <source>
        <dbReference type="ARBA" id="ARBA00022600"/>
    </source>
</evidence>
<evidence type="ECO:0000256" key="11">
    <source>
        <dbReference type="PIRSR" id="PIRSR000463-1"/>
    </source>
</evidence>
<dbReference type="InterPro" id="IPR006047">
    <property type="entry name" value="GH13_cat_dom"/>
</dbReference>
<dbReference type="InterPro" id="IPR037439">
    <property type="entry name" value="Branching_enzy"/>
</dbReference>
<dbReference type="GO" id="GO:0043169">
    <property type="term" value="F:cation binding"/>
    <property type="evidence" value="ECO:0007669"/>
    <property type="project" value="InterPro"/>
</dbReference>
<evidence type="ECO:0000313" key="15">
    <source>
        <dbReference type="Proteomes" id="UP000559809"/>
    </source>
</evidence>
<name>A0A853FSD0_9BURK</name>
<evidence type="ECO:0000256" key="10">
    <source>
        <dbReference type="HAMAP-Rule" id="MF_00685"/>
    </source>
</evidence>
<dbReference type="FunFam" id="2.60.40.1180:FF:000002">
    <property type="entry name" value="1,4-alpha-glucan branching enzyme GlgB"/>
    <property type="match status" value="1"/>
</dbReference>
<keyword evidence="8 10" id="KW-0320">Glycogen biosynthesis</keyword>
<dbReference type="InterPro" id="IPR013780">
    <property type="entry name" value="Glyco_hydro_b"/>
</dbReference>
<dbReference type="GO" id="GO:0005829">
    <property type="term" value="C:cytosol"/>
    <property type="evidence" value="ECO:0007669"/>
    <property type="project" value="TreeGrafter"/>
</dbReference>
<dbReference type="Gene3D" id="2.60.40.1180">
    <property type="entry name" value="Golgi alpha-mannosidase II"/>
    <property type="match status" value="1"/>
</dbReference>
<organism evidence="14 15">
    <name type="scientific">Parapusillimonas granuli</name>
    <dbReference type="NCBI Taxonomy" id="380911"/>
    <lineage>
        <taxon>Bacteria</taxon>
        <taxon>Pseudomonadati</taxon>
        <taxon>Pseudomonadota</taxon>
        <taxon>Betaproteobacteria</taxon>
        <taxon>Burkholderiales</taxon>
        <taxon>Alcaligenaceae</taxon>
        <taxon>Parapusillimonas</taxon>
    </lineage>
</organism>
<dbReference type="Pfam" id="PF02922">
    <property type="entry name" value="CBM_48"/>
    <property type="match status" value="1"/>
</dbReference>
<dbReference type="HAMAP" id="MF_00685">
    <property type="entry name" value="GlgB"/>
    <property type="match status" value="1"/>
</dbReference>
<feature type="active site" description="Nucleophile" evidence="10 11">
    <location>
        <position position="361"/>
    </location>
</feature>
<protein>
    <recommendedName>
        <fullName evidence="10">1,4-alpha-glucan branching enzyme GlgB</fullName>
        <ecNumber evidence="10">2.4.1.18</ecNumber>
    </recommendedName>
    <alternativeName>
        <fullName evidence="10">1,4-alpha-D-glucan:1,4-alpha-D-glucan 6-glucosyl-transferase</fullName>
    </alternativeName>
    <alternativeName>
        <fullName evidence="10">Alpha-(1-&gt;4)-glucan branching enzyme</fullName>
    </alternativeName>
    <alternativeName>
        <fullName evidence="10">Glycogen branching enzyme</fullName>
        <shortName evidence="10">BE</shortName>
    </alternativeName>
</protein>
<comment type="pathway">
    <text evidence="3 10">Glycan biosynthesis; glycogen biosynthesis.</text>
</comment>
<dbReference type="NCBIfam" id="NF003811">
    <property type="entry name" value="PRK05402.1"/>
    <property type="match status" value="1"/>
</dbReference>
<dbReference type="GO" id="GO:0003844">
    <property type="term" value="F:1,4-alpha-glucan branching enzyme activity"/>
    <property type="evidence" value="ECO:0007669"/>
    <property type="project" value="UniProtKB-UniRule"/>
</dbReference>
<dbReference type="PIRSF" id="PIRSF000463">
    <property type="entry name" value="GlgB"/>
    <property type="match status" value="1"/>
</dbReference>
<keyword evidence="6 10" id="KW-0328">Glycosyltransferase</keyword>
<feature type="active site" description="Proton donor" evidence="10 11">
    <location>
        <position position="414"/>
    </location>
</feature>
<evidence type="ECO:0000256" key="1">
    <source>
        <dbReference type="ARBA" id="ARBA00000826"/>
    </source>
</evidence>
<keyword evidence="15" id="KW-1185">Reference proteome</keyword>
<evidence type="ECO:0000256" key="12">
    <source>
        <dbReference type="SAM" id="MobiDB-lite"/>
    </source>
</evidence>
<dbReference type="PANTHER" id="PTHR43651:SF3">
    <property type="entry name" value="1,4-ALPHA-GLUCAN-BRANCHING ENZYME"/>
    <property type="match status" value="1"/>
</dbReference>
<dbReference type="GO" id="GO:0004553">
    <property type="term" value="F:hydrolase activity, hydrolyzing O-glycosyl compounds"/>
    <property type="evidence" value="ECO:0007669"/>
    <property type="project" value="InterPro"/>
</dbReference>
<proteinExistence type="inferred from homology"/>
<comment type="catalytic activity">
    <reaction evidence="1 10">
        <text>Transfers a segment of a (1-&gt;4)-alpha-D-glucan chain to a primary hydroxy group in a similar glucan chain.</text>
        <dbReference type="EC" id="2.4.1.18"/>
    </reaction>
</comment>
<dbReference type="Proteomes" id="UP000559809">
    <property type="component" value="Unassembled WGS sequence"/>
</dbReference>
<sequence>MLRGGAPAGLGGHPAGRAASGRPAFAAARRIGRGIMKPADSTAQAPARAGREGHRLLLGELDVHLLAEGRHWRLADCLGAQCMDVDGVDGVRFAVWAPNARKVSVVGDFNDWDGRRHPMYLRRECGVWEVFVPGAGPGALYKYELQAPNGEMLALKADPVARRSELPPATASVVAEPAAFRWTDEAWMAERGRRQRVDAPLSIYEAHLDSWARDAPPGRVWKETGPRLIAYVREMGFTHLELLPVMEHPFGGSWGYQPLGMFAPSARYGSPADFAAFVNACHEAGLGLILDWVPAHFPSDPHGLAWFDGTALYEHADPRQGFHPDWNTLIYNFGRTEVRNFLMASALEWLRHFHVDGLRVDAVASMLYLDYSRQPGQWTPNRHGGRENLEAVSFLRELNALVAEQCPGAVMIAEESTAWPGVTAPVGGGGLGFHYKWNMGWMHDTLSYMARDPIHRTYHHHEMTFGMVYAYSENFILPLSHDEVVHGKGSLYGKMPGDAWQRHANLRAYLGFMWGHPGKKLLFMGGELAQQVEWNHEAALDWAGLEPGRPEAAMRAGMQRLVRELNALYRRLPALHGADADPTGFAWTVGDDTGNSVFAFTRWYAGQCVLVVSNMTPVPRQAYRIGVPVSGRWCELLNTDAAVYGGSNVGNGGEAWTAPVPAHGHEQSLALQLPPLATLMFVPQECLT</sequence>
<dbReference type="Gene3D" id="3.20.20.80">
    <property type="entry name" value="Glycosidases"/>
    <property type="match status" value="1"/>
</dbReference>
<dbReference type="UniPathway" id="UPA00164"/>
<dbReference type="SUPFAM" id="SSF51011">
    <property type="entry name" value="Glycosyl hydrolase domain"/>
    <property type="match status" value="1"/>
</dbReference>
<dbReference type="InterPro" id="IPR044143">
    <property type="entry name" value="GlgB_N_E_set_prok"/>
</dbReference>
<dbReference type="FunFam" id="2.60.40.10:FF:000169">
    <property type="entry name" value="1,4-alpha-glucan branching enzyme GlgB"/>
    <property type="match status" value="1"/>
</dbReference>
<feature type="domain" description="Glycosyl hydrolase family 13 catalytic" evidence="13">
    <location>
        <begin position="205"/>
        <end position="549"/>
    </location>
</feature>
<keyword evidence="9 10" id="KW-0119">Carbohydrate metabolism</keyword>
<evidence type="ECO:0000256" key="7">
    <source>
        <dbReference type="ARBA" id="ARBA00022679"/>
    </source>
</evidence>
<dbReference type="InterPro" id="IPR017853">
    <property type="entry name" value="GH"/>
</dbReference>
<dbReference type="FunFam" id="3.20.20.80:FF:000003">
    <property type="entry name" value="1,4-alpha-glucan branching enzyme GlgB"/>
    <property type="match status" value="1"/>
</dbReference>
<dbReference type="Pfam" id="PF02806">
    <property type="entry name" value="Alpha-amylase_C"/>
    <property type="match status" value="1"/>
</dbReference>
<dbReference type="PANTHER" id="PTHR43651">
    <property type="entry name" value="1,4-ALPHA-GLUCAN-BRANCHING ENZYME"/>
    <property type="match status" value="1"/>
</dbReference>
<dbReference type="InterPro" id="IPR004193">
    <property type="entry name" value="Glyco_hydro_13_N"/>
</dbReference>
<keyword evidence="7 10" id="KW-0808">Transferase</keyword>
<accession>A0A853FSD0</accession>
<comment type="caution">
    <text evidence="14">The sequence shown here is derived from an EMBL/GenBank/DDBJ whole genome shotgun (WGS) entry which is preliminary data.</text>
</comment>